<dbReference type="OrthoDB" id="10251809at2759"/>
<dbReference type="EMBL" id="SNRW01026498">
    <property type="protein sequence ID" value="KAA6360753.1"/>
    <property type="molecule type" value="Genomic_DNA"/>
</dbReference>
<dbReference type="Proteomes" id="UP000324800">
    <property type="component" value="Unassembled WGS sequence"/>
</dbReference>
<feature type="non-terminal residue" evidence="2">
    <location>
        <position position="1"/>
    </location>
</feature>
<evidence type="ECO:0000259" key="1">
    <source>
        <dbReference type="Pfam" id="PF08385"/>
    </source>
</evidence>
<sequence length="141" mass="16099">TLPDPATLSKELIHVLESAVIEWAYQVKAVIVARISPKFASGQNPGPRAEVEFWQKKELNLQAIVDQLGSLPFRRVGMILEKLHNSYFDPYKQIYIDTASALTEANNNVKSIRKSQLVMLDYYTPYYLFGLMHLHFVLLSS</sequence>
<evidence type="ECO:0000313" key="2">
    <source>
        <dbReference type="EMBL" id="KAA6360753.1"/>
    </source>
</evidence>
<proteinExistence type="predicted"/>
<evidence type="ECO:0000313" key="3">
    <source>
        <dbReference type="Proteomes" id="UP000324800"/>
    </source>
</evidence>
<dbReference type="AlphaFoldDB" id="A0A5J4TS54"/>
<feature type="domain" description="Dynein heavy chain tail" evidence="1">
    <location>
        <begin position="13"/>
        <end position="113"/>
    </location>
</feature>
<organism evidence="2 3">
    <name type="scientific">Streblomastix strix</name>
    <dbReference type="NCBI Taxonomy" id="222440"/>
    <lineage>
        <taxon>Eukaryota</taxon>
        <taxon>Metamonada</taxon>
        <taxon>Preaxostyla</taxon>
        <taxon>Oxymonadida</taxon>
        <taxon>Streblomastigidae</taxon>
        <taxon>Streblomastix</taxon>
    </lineage>
</organism>
<gene>
    <name evidence="2" type="ORF">EZS28_043719</name>
</gene>
<comment type="caution">
    <text evidence="2">The sequence shown here is derived from an EMBL/GenBank/DDBJ whole genome shotgun (WGS) entry which is preliminary data.</text>
</comment>
<accession>A0A5J4TS54</accession>
<reference evidence="2 3" key="1">
    <citation type="submission" date="2019-03" db="EMBL/GenBank/DDBJ databases">
        <title>Single cell metagenomics reveals metabolic interactions within the superorganism composed of flagellate Streblomastix strix and complex community of Bacteroidetes bacteria on its surface.</title>
        <authorList>
            <person name="Treitli S.C."/>
            <person name="Kolisko M."/>
            <person name="Husnik F."/>
            <person name="Keeling P."/>
            <person name="Hampl V."/>
        </authorList>
    </citation>
    <scope>NUCLEOTIDE SEQUENCE [LARGE SCALE GENOMIC DNA]</scope>
    <source>
        <strain evidence="2">ST1C</strain>
    </source>
</reference>
<dbReference type="Pfam" id="PF08385">
    <property type="entry name" value="DHC_N1"/>
    <property type="match status" value="1"/>
</dbReference>
<dbReference type="InterPro" id="IPR013594">
    <property type="entry name" value="Dynein_heavy_tail"/>
</dbReference>
<name>A0A5J4TS54_9EUKA</name>
<protein>
    <recommendedName>
        <fullName evidence="1">Dynein heavy chain tail domain-containing protein</fullName>
    </recommendedName>
</protein>